<accession>A0ABW1CUA4</accession>
<dbReference type="RefSeq" id="WP_379518003.1">
    <property type="nucleotide sequence ID" value="NZ_JBHSPA010000037.1"/>
</dbReference>
<dbReference type="Proteomes" id="UP001596058">
    <property type="component" value="Unassembled WGS sequence"/>
</dbReference>
<evidence type="ECO:0000259" key="1">
    <source>
        <dbReference type="PROSITE" id="PS50994"/>
    </source>
</evidence>
<dbReference type="SUPFAM" id="SSF53098">
    <property type="entry name" value="Ribonuclease H-like"/>
    <property type="match status" value="1"/>
</dbReference>
<keyword evidence="3" id="KW-1185">Reference proteome</keyword>
<reference evidence="3" key="1">
    <citation type="journal article" date="2019" name="Int. J. Syst. Evol. Microbiol.">
        <title>The Global Catalogue of Microorganisms (GCM) 10K type strain sequencing project: providing services to taxonomists for standard genome sequencing and annotation.</title>
        <authorList>
            <consortium name="The Broad Institute Genomics Platform"/>
            <consortium name="The Broad Institute Genome Sequencing Center for Infectious Disease"/>
            <person name="Wu L."/>
            <person name="Ma J."/>
        </authorList>
    </citation>
    <scope>NUCLEOTIDE SEQUENCE [LARGE SCALE GENOMIC DNA]</scope>
    <source>
        <strain evidence="3">CCUG 53903</strain>
    </source>
</reference>
<dbReference type="EMBL" id="JBHSPA010000037">
    <property type="protein sequence ID" value="MFC5828503.1"/>
    <property type="molecule type" value="Genomic_DNA"/>
</dbReference>
<feature type="domain" description="Integrase catalytic" evidence="1">
    <location>
        <begin position="160"/>
        <end position="333"/>
    </location>
</feature>
<dbReference type="PROSITE" id="PS50994">
    <property type="entry name" value="INTEGRASE"/>
    <property type="match status" value="1"/>
</dbReference>
<sequence length="362" mass="41775">MLLSLVYRLVRGLFGLLTALIRSDLSKDVELLVLRQENHVLRRQLGSRPQWGHVDRLWLAALSRLIRRCRWAEVFPVTPATILRWHRTLVRRKWTFTDRRHPGRPCTRRPVKALIVRMAQQNPTWRHRRIQGELARLGYSTAASTVWEILHAAGIDPAPRRAGPTWRQFLTAQAHAIIACDFLVVETVLLKRLYVLVFIEHGTRRLHLAGVSAHPTGAWTVQQARNLVMDLGNRIAGLRFLIHDRDPLFTSAFSAVFTAEGLRIITTPPRTPRMNAICERVIGTLRRELLDRILILNEHHLAHVLQEYLIHYNGHRPHQSRHQRPPDIATQPTRDVTKLNGQRTVRRKPVVAGMISEYHHAA</sequence>
<organism evidence="2 3">
    <name type="scientific">Nonomuraea insulae</name>
    <dbReference type="NCBI Taxonomy" id="1616787"/>
    <lineage>
        <taxon>Bacteria</taxon>
        <taxon>Bacillati</taxon>
        <taxon>Actinomycetota</taxon>
        <taxon>Actinomycetes</taxon>
        <taxon>Streptosporangiales</taxon>
        <taxon>Streptosporangiaceae</taxon>
        <taxon>Nonomuraea</taxon>
    </lineage>
</organism>
<dbReference type="Pfam" id="PF13683">
    <property type="entry name" value="rve_3"/>
    <property type="match status" value="1"/>
</dbReference>
<evidence type="ECO:0000313" key="2">
    <source>
        <dbReference type="EMBL" id="MFC5828503.1"/>
    </source>
</evidence>
<dbReference type="InterPro" id="IPR001584">
    <property type="entry name" value="Integrase_cat-core"/>
</dbReference>
<protein>
    <submittedName>
        <fullName evidence="2">Integrase core domain-containing protein</fullName>
    </submittedName>
</protein>
<evidence type="ECO:0000313" key="3">
    <source>
        <dbReference type="Proteomes" id="UP001596058"/>
    </source>
</evidence>
<gene>
    <name evidence="2" type="ORF">ACFPZ3_31945</name>
</gene>
<name>A0ABW1CUA4_9ACTN</name>
<proteinExistence type="predicted"/>
<dbReference type="InterPro" id="IPR012337">
    <property type="entry name" value="RNaseH-like_sf"/>
</dbReference>
<comment type="caution">
    <text evidence="2">The sequence shown here is derived from an EMBL/GenBank/DDBJ whole genome shotgun (WGS) entry which is preliminary data.</text>
</comment>
<dbReference type="Gene3D" id="3.30.420.10">
    <property type="entry name" value="Ribonuclease H-like superfamily/Ribonuclease H"/>
    <property type="match status" value="1"/>
</dbReference>
<dbReference type="InterPro" id="IPR036397">
    <property type="entry name" value="RNaseH_sf"/>
</dbReference>